<reference evidence="1" key="1">
    <citation type="submission" date="2022-07" db="EMBL/GenBank/DDBJ databases">
        <title>Genome Sequence of Lecanicillium saksenae.</title>
        <authorList>
            <person name="Buettner E."/>
        </authorList>
    </citation>
    <scope>NUCLEOTIDE SEQUENCE</scope>
    <source>
        <strain evidence="1">VT-O1</strain>
    </source>
</reference>
<accession>A0ACC1QVT8</accession>
<proteinExistence type="predicted"/>
<name>A0ACC1QVT8_9HYPO</name>
<evidence type="ECO:0000313" key="2">
    <source>
        <dbReference type="Proteomes" id="UP001148737"/>
    </source>
</evidence>
<dbReference type="EMBL" id="JANAKD010000508">
    <property type="protein sequence ID" value="KAJ3493243.1"/>
    <property type="molecule type" value="Genomic_DNA"/>
</dbReference>
<evidence type="ECO:0000313" key="1">
    <source>
        <dbReference type="EMBL" id="KAJ3493243.1"/>
    </source>
</evidence>
<keyword evidence="2" id="KW-1185">Reference proteome</keyword>
<comment type="caution">
    <text evidence="1">The sequence shown here is derived from an EMBL/GenBank/DDBJ whole genome shotgun (WGS) entry which is preliminary data.</text>
</comment>
<protein>
    <submittedName>
        <fullName evidence="1">Uncharacterized protein</fullName>
    </submittedName>
</protein>
<gene>
    <name evidence="1" type="ORF">NLG97_g4856</name>
</gene>
<sequence length="467" mass="52667">MSFPIRSAFGPDKRRVKCDEATPICRRCAVGRQECTYSDTLLPAGYAKGAGGGFSRHGSLTPSRRELQKRERRVFVEIEPPEWDYMQTVRFYFTFIRPGRAVENGRIHDPSFSPADATWLTMMVLGSQLGFLSKSRGKILVYGEGEELMARLWTSYTRYLSRMIQLINACIQESTPASSQRAIWYMGILVSLDIAVESQLWLKHVNGCLAYIQRLGGPETLVRANLFHNTTTPALQHSCGYADYTDEQLAVLLKHDGDFFADRPFPTPHQIIIIHLTRLRYRIATAPVAIPTATVALTAAKLFMRLYEVDIEEWAQTVCGFGVAADRAMAELHRDAIWLYALLSLPRDARLVCANSQPELPSVAPGQLSDAYDRHCSAYKSRVMSQLRKTYPELQYPPAINWTLVVAGVAAVHGGEEDRQFIDGCLYSNWQRPVGGASAFQCLQKLRQFWRSGLTGWEDCFYEPTPC</sequence>
<organism evidence="1 2">
    <name type="scientific">Lecanicillium saksenae</name>
    <dbReference type="NCBI Taxonomy" id="468837"/>
    <lineage>
        <taxon>Eukaryota</taxon>
        <taxon>Fungi</taxon>
        <taxon>Dikarya</taxon>
        <taxon>Ascomycota</taxon>
        <taxon>Pezizomycotina</taxon>
        <taxon>Sordariomycetes</taxon>
        <taxon>Hypocreomycetidae</taxon>
        <taxon>Hypocreales</taxon>
        <taxon>Cordycipitaceae</taxon>
        <taxon>Lecanicillium</taxon>
    </lineage>
</organism>
<dbReference type="Proteomes" id="UP001148737">
    <property type="component" value="Unassembled WGS sequence"/>
</dbReference>